<gene>
    <name evidence="2" type="ORF">GCM10023226_17320</name>
</gene>
<keyword evidence="1" id="KW-0812">Transmembrane</keyword>
<accession>A0ABP8W4Q6</accession>
<protein>
    <recommendedName>
        <fullName evidence="4">CvpA family protein</fullName>
    </recommendedName>
</protein>
<evidence type="ECO:0000313" key="3">
    <source>
        <dbReference type="Proteomes" id="UP001500621"/>
    </source>
</evidence>
<keyword evidence="1" id="KW-1133">Transmembrane helix</keyword>
<reference evidence="3" key="1">
    <citation type="journal article" date="2019" name="Int. J. Syst. Evol. Microbiol.">
        <title>The Global Catalogue of Microorganisms (GCM) 10K type strain sequencing project: providing services to taxonomists for standard genome sequencing and annotation.</title>
        <authorList>
            <consortium name="The Broad Institute Genomics Platform"/>
            <consortium name="The Broad Institute Genome Sequencing Center for Infectious Disease"/>
            <person name="Wu L."/>
            <person name="Ma J."/>
        </authorList>
    </citation>
    <scope>NUCLEOTIDE SEQUENCE [LARGE SCALE GENOMIC DNA]</scope>
    <source>
        <strain evidence="3">JCM 18127</strain>
    </source>
</reference>
<evidence type="ECO:0000313" key="2">
    <source>
        <dbReference type="EMBL" id="GAA4680676.1"/>
    </source>
</evidence>
<sequence length="92" mass="9387">MPDLAHLSLLDLVVLVTVVAAVVGALRRGAGLLGAVGSALGTALVAWLVLAALVAWGPGPWGHAARDTALIRAVPAPERAWDQAERLLGARP</sequence>
<evidence type="ECO:0000256" key="1">
    <source>
        <dbReference type="SAM" id="Phobius"/>
    </source>
</evidence>
<organism evidence="2 3">
    <name type="scientific">Nocardioides nanhaiensis</name>
    <dbReference type="NCBI Taxonomy" id="1476871"/>
    <lineage>
        <taxon>Bacteria</taxon>
        <taxon>Bacillati</taxon>
        <taxon>Actinomycetota</taxon>
        <taxon>Actinomycetes</taxon>
        <taxon>Propionibacteriales</taxon>
        <taxon>Nocardioidaceae</taxon>
        <taxon>Nocardioides</taxon>
    </lineage>
</organism>
<proteinExistence type="predicted"/>
<feature type="transmembrane region" description="Helical" evidence="1">
    <location>
        <begin position="6"/>
        <end position="26"/>
    </location>
</feature>
<dbReference type="Proteomes" id="UP001500621">
    <property type="component" value="Unassembled WGS sequence"/>
</dbReference>
<comment type="caution">
    <text evidence="2">The sequence shown here is derived from an EMBL/GenBank/DDBJ whole genome shotgun (WGS) entry which is preliminary data.</text>
</comment>
<keyword evidence="3" id="KW-1185">Reference proteome</keyword>
<feature type="transmembrane region" description="Helical" evidence="1">
    <location>
        <begin position="33"/>
        <end position="56"/>
    </location>
</feature>
<evidence type="ECO:0008006" key="4">
    <source>
        <dbReference type="Google" id="ProtNLM"/>
    </source>
</evidence>
<dbReference type="RefSeq" id="WP_345264781.1">
    <property type="nucleotide sequence ID" value="NZ_BAABIM010000002.1"/>
</dbReference>
<keyword evidence="1" id="KW-0472">Membrane</keyword>
<dbReference type="EMBL" id="BAABIM010000002">
    <property type="protein sequence ID" value="GAA4680676.1"/>
    <property type="molecule type" value="Genomic_DNA"/>
</dbReference>
<name>A0ABP8W4Q6_9ACTN</name>